<comment type="caution">
    <text evidence="1">The sequence shown here is derived from an EMBL/GenBank/DDBJ whole genome shotgun (WGS) entry which is preliminary data.</text>
</comment>
<dbReference type="OrthoDB" id="4924482at2759"/>
<organism evidence="1 2">
    <name type="scientific">Penicillium cosmopolitanum</name>
    <dbReference type="NCBI Taxonomy" id="1131564"/>
    <lineage>
        <taxon>Eukaryota</taxon>
        <taxon>Fungi</taxon>
        <taxon>Dikarya</taxon>
        <taxon>Ascomycota</taxon>
        <taxon>Pezizomycotina</taxon>
        <taxon>Eurotiomycetes</taxon>
        <taxon>Eurotiomycetidae</taxon>
        <taxon>Eurotiales</taxon>
        <taxon>Aspergillaceae</taxon>
        <taxon>Penicillium</taxon>
    </lineage>
</organism>
<dbReference type="AlphaFoldDB" id="A0A9W9VS56"/>
<evidence type="ECO:0000313" key="2">
    <source>
        <dbReference type="Proteomes" id="UP001147747"/>
    </source>
</evidence>
<name>A0A9W9VS56_9EURO</name>
<reference evidence="1" key="1">
    <citation type="submission" date="2022-12" db="EMBL/GenBank/DDBJ databases">
        <authorList>
            <person name="Petersen C."/>
        </authorList>
    </citation>
    <scope>NUCLEOTIDE SEQUENCE</scope>
    <source>
        <strain evidence="1">IBT 29677</strain>
    </source>
</reference>
<dbReference type="GeneID" id="81374501"/>
<proteinExistence type="predicted"/>
<dbReference type="EMBL" id="JAPZBU010000009">
    <property type="protein sequence ID" value="KAJ5388343.1"/>
    <property type="molecule type" value="Genomic_DNA"/>
</dbReference>
<dbReference type="Pfam" id="PF21858">
    <property type="entry name" value="DUF6914"/>
    <property type="match status" value="1"/>
</dbReference>
<dbReference type="InterPro" id="IPR054208">
    <property type="entry name" value="DUF6914"/>
</dbReference>
<sequence length="195" mass="22975">MKAPASQPSLPRNLTMQQKRQIMVALFAREGHCFSQDRKNNRQFEHNDFLWSIIIRPKRPQGHDSDCFDIRHTSSEPVRRNQPKPKGQWQFRTITQYEPTKDHRLLGQLMIGKIPHEVSHNEIMELLKSIDHPRKDAEHHENGINWIRTAIRHLQMTGIGEEFDVDEFLDHARDRAMVASHDGRPFTINYTSRPM</sequence>
<dbReference type="Proteomes" id="UP001147747">
    <property type="component" value="Unassembled WGS sequence"/>
</dbReference>
<keyword evidence="2" id="KW-1185">Reference proteome</keyword>
<reference evidence="1" key="2">
    <citation type="journal article" date="2023" name="IMA Fungus">
        <title>Comparative genomic study of the Penicillium genus elucidates a diverse pangenome and 15 lateral gene transfer events.</title>
        <authorList>
            <person name="Petersen C."/>
            <person name="Sorensen T."/>
            <person name="Nielsen M.R."/>
            <person name="Sondergaard T.E."/>
            <person name="Sorensen J.L."/>
            <person name="Fitzpatrick D.A."/>
            <person name="Frisvad J.C."/>
            <person name="Nielsen K.L."/>
        </authorList>
    </citation>
    <scope>NUCLEOTIDE SEQUENCE</scope>
    <source>
        <strain evidence="1">IBT 29677</strain>
    </source>
</reference>
<protein>
    <submittedName>
        <fullName evidence="1">Uncharacterized protein</fullName>
    </submittedName>
</protein>
<gene>
    <name evidence="1" type="ORF">N7509_010884</name>
</gene>
<evidence type="ECO:0000313" key="1">
    <source>
        <dbReference type="EMBL" id="KAJ5388343.1"/>
    </source>
</evidence>
<dbReference type="RefSeq" id="XP_056486141.1">
    <property type="nucleotide sequence ID" value="XM_056635521.1"/>
</dbReference>
<accession>A0A9W9VS56</accession>